<dbReference type="Proteomes" id="UP001303473">
    <property type="component" value="Unassembled WGS sequence"/>
</dbReference>
<dbReference type="AlphaFoldDB" id="A0AAN6N078"/>
<protein>
    <submittedName>
        <fullName evidence="2">Heterokaryon incompatibility protein-domain-containing protein</fullName>
    </submittedName>
</protein>
<comment type="caution">
    <text evidence="2">The sequence shown here is derived from an EMBL/GenBank/DDBJ whole genome shotgun (WGS) entry which is preliminary data.</text>
</comment>
<sequence>MPPHNTSFPYPLLPAGVDAIRVLAVEPGDFLDSLVCTLTPAAFSDRPKYVALSYTWGSSYPDNSKLSLSLNDAGPLPHFPSTSPNRLRTVSMQTTTSDPVFLTMNNQPFHVGHNLYLALLHLRSPTHPISVWVDAICINQADEKERNQQVSLMSFIYTRATRVVAWLGTKNYPNRSTASLFRSMSIEWKAGLTQHFGAALAGASKMRCSPKPDPGTFARIAESSYWTRLWIVQEACLPRFLVLLYGSEIWTYEEFRRWDFLPAAGQSLPQPVPDEHGAMLRLLETRDRRYTDMMTLERMIERFARSQCSELRDKVYGLLGCANDICPFVGQDERADSLTDYINSLSTGLKPLPEPRRGRGSLRVDYSRSFYDIWTSVVGFVFFQANNVESRVHIRVGSKAREQAVGGHVDAPLNEERRISIVRTAGIVQDALGQKVDEESAGSGHTAVSRNPPLIRAVGYIAGEILALGPDCISLVASSRAQQDWISCWVDHYQKAEDLETLRRIDEEYAAKILDWEKTDVDRIRDIRDPHVTAWHVGDSHQPRTSDSSHAAEYEMIWADMGVDKQEPRICLGTGYVIALVPPAARLGDVIVRFWNCDAAIVMRPIKTSMPDAAATTTSFMLVGRADVAEVCDRKTTPGRDPHAERCMSGAAAPGFGDGSQHSGAVHVGLNFKTLQIITAYIAT</sequence>
<name>A0AAN6N078_9PEZI</name>
<dbReference type="InterPro" id="IPR010730">
    <property type="entry name" value="HET"/>
</dbReference>
<dbReference type="EMBL" id="MU853942">
    <property type="protein sequence ID" value="KAK3935097.1"/>
    <property type="molecule type" value="Genomic_DNA"/>
</dbReference>
<organism evidence="2 3">
    <name type="scientific">Diplogelasinospora grovesii</name>
    <dbReference type="NCBI Taxonomy" id="303347"/>
    <lineage>
        <taxon>Eukaryota</taxon>
        <taxon>Fungi</taxon>
        <taxon>Dikarya</taxon>
        <taxon>Ascomycota</taxon>
        <taxon>Pezizomycotina</taxon>
        <taxon>Sordariomycetes</taxon>
        <taxon>Sordariomycetidae</taxon>
        <taxon>Sordariales</taxon>
        <taxon>Diplogelasinosporaceae</taxon>
        <taxon>Diplogelasinospora</taxon>
    </lineage>
</organism>
<dbReference type="InterPro" id="IPR052895">
    <property type="entry name" value="HetReg/Transcr_Mod"/>
</dbReference>
<evidence type="ECO:0000259" key="1">
    <source>
        <dbReference type="Pfam" id="PF06985"/>
    </source>
</evidence>
<feature type="domain" description="Heterokaryon incompatibility" evidence="1">
    <location>
        <begin position="49"/>
        <end position="234"/>
    </location>
</feature>
<dbReference type="Pfam" id="PF06985">
    <property type="entry name" value="HET"/>
    <property type="match status" value="1"/>
</dbReference>
<accession>A0AAN6N078</accession>
<keyword evidence="3" id="KW-1185">Reference proteome</keyword>
<evidence type="ECO:0000313" key="3">
    <source>
        <dbReference type="Proteomes" id="UP001303473"/>
    </source>
</evidence>
<evidence type="ECO:0000313" key="2">
    <source>
        <dbReference type="EMBL" id="KAK3935097.1"/>
    </source>
</evidence>
<gene>
    <name evidence="2" type="ORF">QBC46DRAFT_324036</name>
</gene>
<proteinExistence type="predicted"/>
<dbReference type="PANTHER" id="PTHR24148">
    <property type="entry name" value="ANKYRIN REPEAT DOMAIN-CONTAINING PROTEIN 39 HOMOLOG-RELATED"/>
    <property type="match status" value="1"/>
</dbReference>
<dbReference type="PANTHER" id="PTHR24148:SF64">
    <property type="entry name" value="HETEROKARYON INCOMPATIBILITY DOMAIN-CONTAINING PROTEIN"/>
    <property type="match status" value="1"/>
</dbReference>
<reference evidence="3" key="1">
    <citation type="journal article" date="2023" name="Mol. Phylogenet. Evol.">
        <title>Genome-scale phylogeny and comparative genomics of the fungal order Sordariales.</title>
        <authorList>
            <person name="Hensen N."/>
            <person name="Bonometti L."/>
            <person name="Westerberg I."/>
            <person name="Brannstrom I.O."/>
            <person name="Guillou S."/>
            <person name="Cros-Aarteil S."/>
            <person name="Calhoun S."/>
            <person name="Haridas S."/>
            <person name="Kuo A."/>
            <person name="Mondo S."/>
            <person name="Pangilinan J."/>
            <person name="Riley R."/>
            <person name="LaButti K."/>
            <person name="Andreopoulos B."/>
            <person name="Lipzen A."/>
            <person name="Chen C."/>
            <person name="Yan M."/>
            <person name="Daum C."/>
            <person name="Ng V."/>
            <person name="Clum A."/>
            <person name="Steindorff A."/>
            <person name="Ohm R.A."/>
            <person name="Martin F."/>
            <person name="Silar P."/>
            <person name="Natvig D.O."/>
            <person name="Lalanne C."/>
            <person name="Gautier V."/>
            <person name="Ament-Velasquez S.L."/>
            <person name="Kruys A."/>
            <person name="Hutchinson M.I."/>
            <person name="Powell A.J."/>
            <person name="Barry K."/>
            <person name="Miller A.N."/>
            <person name="Grigoriev I.V."/>
            <person name="Debuchy R."/>
            <person name="Gladieux P."/>
            <person name="Hiltunen Thoren M."/>
            <person name="Johannesson H."/>
        </authorList>
    </citation>
    <scope>NUCLEOTIDE SEQUENCE [LARGE SCALE GENOMIC DNA]</scope>
    <source>
        <strain evidence="3">CBS 340.73</strain>
    </source>
</reference>